<dbReference type="Proteomes" id="UP000476411">
    <property type="component" value="Chromosome"/>
</dbReference>
<dbReference type="Pfam" id="PF04717">
    <property type="entry name" value="Phage_base_V"/>
    <property type="match status" value="1"/>
</dbReference>
<dbReference type="NCBIfam" id="TIGR01646">
    <property type="entry name" value="vgr_GE"/>
    <property type="match status" value="1"/>
</dbReference>
<dbReference type="InterPro" id="IPR037026">
    <property type="entry name" value="Vgr_OB-fold_dom_sf"/>
</dbReference>
<reference evidence="3 4" key="1">
    <citation type="submission" date="2020-01" db="EMBL/GenBank/DDBJ databases">
        <title>Complete genome sequence of Chitinophaga sp. H33E-04 isolated from quinoa roots.</title>
        <authorList>
            <person name="Weon H.-Y."/>
            <person name="Lee S.A."/>
        </authorList>
    </citation>
    <scope>NUCLEOTIDE SEQUENCE [LARGE SCALE GENOMIC DNA]</scope>
    <source>
        <strain evidence="3 4">H33E-04</strain>
    </source>
</reference>
<feature type="region of interest" description="Disordered" evidence="1">
    <location>
        <begin position="60"/>
        <end position="80"/>
    </location>
</feature>
<proteinExistence type="predicted"/>
<dbReference type="RefSeq" id="WP_162330560.1">
    <property type="nucleotide sequence ID" value="NZ_CP048113.1"/>
</dbReference>
<dbReference type="EMBL" id="CP048113">
    <property type="protein sequence ID" value="QHS58857.1"/>
    <property type="molecule type" value="Genomic_DNA"/>
</dbReference>
<feature type="domain" description="Gp5/Type VI secretion system Vgr protein OB-fold" evidence="2">
    <location>
        <begin position="385"/>
        <end position="459"/>
    </location>
</feature>
<organism evidence="3 4">
    <name type="scientific">Chitinophaga agri</name>
    <dbReference type="NCBI Taxonomy" id="2703787"/>
    <lineage>
        <taxon>Bacteria</taxon>
        <taxon>Pseudomonadati</taxon>
        <taxon>Bacteroidota</taxon>
        <taxon>Chitinophagia</taxon>
        <taxon>Chitinophagales</taxon>
        <taxon>Chitinophagaceae</taxon>
        <taxon>Chitinophaga</taxon>
    </lineage>
</organism>
<evidence type="ECO:0000313" key="4">
    <source>
        <dbReference type="Proteomes" id="UP000476411"/>
    </source>
</evidence>
<evidence type="ECO:0000256" key="1">
    <source>
        <dbReference type="SAM" id="MobiDB-lite"/>
    </source>
</evidence>
<dbReference type="SUPFAM" id="SSF69349">
    <property type="entry name" value="Phage fibre proteins"/>
    <property type="match status" value="1"/>
</dbReference>
<dbReference type="SUPFAM" id="SSF69279">
    <property type="entry name" value="Phage tail proteins"/>
    <property type="match status" value="1"/>
</dbReference>
<gene>
    <name evidence="3" type="primary">vgrG</name>
    <name evidence="3" type="ORF">GWR21_04335</name>
</gene>
<sequence>MPVTGPLNISDPTLKFTVSVNGSAVQEKIAVISVNVVHEVNKISYAEILFVEGTGDIGQDGDAGSFPASESTSPDMKPGGTVSITAGYGDDTEVSIFSGVIVKQSLRTGNAGFEMLLTCKHNAVKMTMGQKEDQFFSAKDSDVIQQLVRAHGLSVTADATTPQMEVLFQRMSTDWDFVLARAAFNGHLVTLEDDQIVIGQPKFDEAAVLSVVYGESIISFDAEINAEKQPTSLDAYAWDPQTLALINASAAEPSLNVQGDVKVKDLPAKLGQQQLKLISSTPLAQSDLKVWADSTLLRMRMNAIRGRVSFIGNALPRPGKILELKGVGPRFNGNAFISQVRHQLEDGRWTTSVQFGVPDKPIFEKENFSYAPANGQMPAVHGLQLATVMKISEDPGSQYRIQVKPASNAAEQSGIWARLASLYATGNAGAVFYPEVGDEVILGFLESDPRYPVVLGSLFSKAKVPPVTQADEKNNTKAFYSRSLLQINFDDDKKIIKITTPGNNMITLSDDGKSIEIKDQNSNSIKLDDSGIVMNSPKDITLKATGNISLQATGKATFKATQDMELTGMNIKQTAQIGFTAKGTATAELSASGQTVVKGGMVMIN</sequence>
<dbReference type="KEGG" id="chih:GWR21_04335"/>
<name>A0A6B9Z9V4_9BACT</name>
<dbReference type="InterPro" id="IPR006533">
    <property type="entry name" value="T6SS_Vgr_RhsGE"/>
</dbReference>
<dbReference type="SUPFAM" id="SSF69255">
    <property type="entry name" value="gp5 N-terminal domain-like"/>
    <property type="match status" value="1"/>
</dbReference>
<keyword evidence="4" id="KW-1185">Reference proteome</keyword>
<evidence type="ECO:0000259" key="2">
    <source>
        <dbReference type="Pfam" id="PF04717"/>
    </source>
</evidence>
<protein>
    <submittedName>
        <fullName evidence="3">Type VI secretion system tip protein VgrG</fullName>
    </submittedName>
</protein>
<dbReference type="Gene3D" id="2.40.50.230">
    <property type="entry name" value="Gp5 N-terminal domain"/>
    <property type="match status" value="1"/>
</dbReference>
<evidence type="ECO:0000313" key="3">
    <source>
        <dbReference type="EMBL" id="QHS58857.1"/>
    </source>
</evidence>
<dbReference type="AlphaFoldDB" id="A0A6B9Z9V4"/>
<dbReference type="InterPro" id="IPR006531">
    <property type="entry name" value="Gp5/Vgr_OB"/>
</dbReference>
<accession>A0A6B9Z9V4</accession>